<dbReference type="EMBL" id="CP012332">
    <property type="protein sequence ID" value="AKU93065.1"/>
    <property type="molecule type" value="Genomic_DNA"/>
</dbReference>
<evidence type="ECO:0000259" key="4">
    <source>
        <dbReference type="Pfam" id="PF12969"/>
    </source>
</evidence>
<evidence type="ECO:0000313" key="6">
    <source>
        <dbReference type="Proteomes" id="UP000055590"/>
    </source>
</evidence>
<evidence type="ECO:0000256" key="1">
    <source>
        <dbReference type="SAM" id="MobiDB-lite"/>
    </source>
</evidence>
<reference evidence="5 6" key="1">
    <citation type="submission" date="2015-08" db="EMBL/GenBank/DDBJ databases">
        <authorList>
            <person name="Babu N.S."/>
            <person name="Beckwith C.J."/>
            <person name="Beseler K.G."/>
            <person name="Brison A."/>
            <person name="Carone J.V."/>
            <person name="Caskin T.P."/>
            <person name="Diamond M."/>
            <person name="Durham M.E."/>
            <person name="Foxe J.M."/>
            <person name="Go M."/>
            <person name="Henderson B.A."/>
            <person name="Jones I.B."/>
            <person name="McGettigan J.A."/>
            <person name="Micheletti S.J."/>
            <person name="Nasrallah M.E."/>
            <person name="Ortiz D."/>
            <person name="Piller C.R."/>
            <person name="Privatt S.R."/>
            <person name="Schneider S.L."/>
            <person name="Sharp S."/>
            <person name="Smith T.C."/>
            <person name="Stanton J.D."/>
            <person name="Ullery H.E."/>
            <person name="Wilson R.J."/>
            <person name="Serrano M.G."/>
            <person name="Buck G."/>
            <person name="Lee V."/>
            <person name="Wang Y."/>
            <person name="Carvalho R."/>
            <person name="Voegtly L."/>
            <person name="Shi R."/>
            <person name="Duckworth R."/>
            <person name="Johnson A."/>
            <person name="Loviza R."/>
            <person name="Walstead R."/>
            <person name="Shah Z."/>
            <person name="Kiflezghi M."/>
            <person name="Wade K."/>
            <person name="Ball S.L."/>
            <person name="Bradley K.W."/>
            <person name="Asai D.J."/>
            <person name="Bowman C.A."/>
            <person name="Russell D.A."/>
            <person name="Pope W.H."/>
            <person name="Jacobs-Sera D."/>
            <person name="Hendrix R.W."/>
            <person name="Hatfull G.F."/>
        </authorList>
    </citation>
    <scope>NUCLEOTIDE SEQUENCE [LARGE SCALE GENOMIC DNA]</scope>
    <source>
        <strain evidence="5 6">DSM 27710</strain>
    </source>
</reference>
<name>A0A0K1PHR4_9BACT</name>
<dbReference type="InterPro" id="IPR002931">
    <property type="entry name" value="Transglutaminase-like"/>
</dbReference>
<dbReference type="OrthoDB" id="98874at2"/>
<dbReference type="Gene3D" id="2.60.40.3140">
    <property type="match status" value="1"/>
</dbReference>
<dbReference type="Gene3D" id="3.10.620.30">
    <property type="match status" value="1"/>
</dbReference>
<dbReference type="InterPro" id="IPR024618">
    <property type="entry name" value="DUF3857"/>
</dbReference>
<feature type="domain" description="Transglutaminase-like" evidence="3">
    <location>
        <begin position="280"/>
        <end position="357"/>
    </location>
</feature>
<evidence type="ECO:0000259" key="3">
    <source>
        <dbReference type="Pfam" id="PF01841"/>
    </source>
</evidence>
<proteinExistence type="predicted"/>
<dbReference type="InterPro" id="IPR011990">
    <property type="entry name" value="TPR-like_helical_dom_sf"/>
</dbReference>
<dbReference type="Pfam" id="PF12969">
    <property type="entry name" value="DUF3857"/>
    <property type="match status" value="1"/>
</dbReference>
<gene>
    <name evidence="5" type="ORF">AKJ08_3452</name>
</gene>
<feature type="domain" description="DUF3857" evidence="4">
    <location>
        <begin position="65"/>
        <end position="231"/>
    </location>
</feature>
<organism evidence="5 6">
    <name type="scientific">Vulgatibacter incomptus</name>
    <dbReference type="NCBI Taxonomy" id="1391653"/>
    <lineage>
        <taxon>Bacteria</taxon>
        <taxon>Pseudomonadati</taxon>
        <taxon>Myxococcota</taxon>
        <taxon>Myxococcia</taxon>
        <taxon>Myxococcales</taxon>
        <taxon>Cystobacterineae</taxon>
        <taxon>Vulgatibacteraceae</taxon>
        <taxon>Vulgatibacter</taxon>
    </lineage>
</organism>
<protein>
    <submittedName>
        <fullName evidence="5">Transglutaminase-like enzyme</fullName>
    </submittedName>
</protein>
<dbReference type="SUPFAM" id="SSF54001">
    <property type="entry name" value="Cysteine proteinases"/>
    <property type="match status" value="1"/>
</dbReference>
<dbReference type="KEGG" id="vin:AKJ08_3452"/>
<feature type="signal peptide" evidence="2">
    <location>
        <begin position="1"/>
        <end position="20"/>
    </location>
</feature>
<sequence length="1318" mass="142920">MKTYAHVVLAAALLFGCATTSTPSPGSPTPIAESPVASRIPDESRPDAPAPVGFYRMRTVLRLEADGTYRTTFEERYVVLSASVPGYFGQLSAEFDPAQDEVPVLEAKVTLPDGTVKELDPATIAKGPATSSSADNFSDRLRVVAPLPAIVPGSIVQRSWTLSRNRPTVSFGNSFALPMASMLTSDEASAVVEHPVGLPLKVQAFATPSEHATEELEGGRIRLTWTRSSAPSASFANHLPPWSRRYPAIFVSTARSWQDVARGYRELVGPALDPAPLQSIAAGLKPASKAPRDVAAAALDWMHHNLRYTGLDFGNAGVVPHTPSQTLERGYGDCKDLAAFLVALLDAAGLEARIALVNTGSLAEGPAELPGLQRFDHAIVVLPGKEPLWMDPTMRGMPPGVLDDLSVGRLALVVDSKTTAPIRTPLPPAEANRAVIRTEVTLPESGLGTIRKTRTLAGTALSGRRYRAIWQTEDQVKRAMAADVAQIHSTSDFDLRYSDPLSARAPFEEVIEIRRSSKAEAADSNAVASLGFSEFLGLLPSQLVNEDDDDEGPDADVFLGAPAELEMVTRVRVHPIFRLQGGSVSRTGEAAGIHWSYAVEPTDDGAEARLWLRIDVPEVRAENLPAVRSSLNELLSAPDSAVFDNRILQLLEEGKVATAAAELRELIRKEPKSAWLQALLARTALAASLGAEAHRLAKAAAEAAPGAANVLRAEGWILSHDKWGKRLTEGMDRKGAVEALTRARKLDPESWTRGTLIDLLSRDGRGSIGGAGADVDRALEELRSFRKEVDDRDDELYFNLLWKRGLDDELIAEAEKSKKNWAEAVAAKARRDGAAAALAWVDRQNAGVREPLLAGATYLLFTAREYPLARSLASRVGDPRFETMKKWLNRLERRETSPLRRDDPVELVAEAMALSLGANARVTADEIGLSEASSRALEVSLRPVITQYLDSAEAFVDLARTIARVKETREIPGIGVLVAIDTEFSGSGFDLCERGRSGLRYHPIQSPTARVAEAWKALEAKDSAKARAWLDLCVVLDSKLKRREPTIRRLMKGSDDDLALGIALAHGDSDGELERMLPVLARAYGNLPSRRDDDIFVGYDYLNVLVTSKRFDDALGVVARLEELGLMDEPGEAASTRVFILGKAERPDALEALARELLERDPVSKEAFRALSWAADLRGDWRAARDIALRMADAGVGTNPLNDAAWTGVFLGVQDEDIRRAEVAIGPKADKASALDTLAVLLAEKGEVDRALRILARQESLDPTATSWSNVYVRARIAEALGFREAAIELYRSVKPARSKTNDLHGLAVKRLEALGAR</sequence>
<dbReference type="RefSeq" id="WP_050727143.1">
    <property type="nucleotide sequence ID" value="NZ_CP012332.1"/>
</dbReference>
<keyword evidence="2" id="KW-0732">Signal</keyword>
<feature type="region of interest" description="Disordered" evidence="1">
    <location>
        <begin position="21"/>
        <end position="50"/>
    </location>
</feature>
<dbReference type="InterPro" id="IPR038765">
    <property type="entry name" value="Papain-like_cys_pep_sf"/>
</dbReference>
<dbReference type="Pfam" id="PF01841">
    <property type="entry name" value="Transglut_core"/>
    <property type="match status" value="1"/>
</dbReference>
<accession>A0A0K1PHR4</accession>
<keyword evidence="6" id="KW-1185">Reference proteome</keyword>
<dbReference type="Proteomes" id="UP000055590">
    <property type="component" value="Chromosome"/>
</dbReference>
<dbReference type="PROSITE" id="PS51257">
    <property type="entry name" value="PROKAR_LIPOPROTEIN"/>
    <property type="match status" value="1"/>
</dbReference>
<feature type="chain" id="PRO_5005466062" evidence="2">
    <location>
        <begin position="21"/>
        <end position="1318"/>
    </location>
</feature>
<evidence type="ECO:0000313" key="5">
    <source>
        <dbReference type="EMBL" id="AKU93065.1"/>
    </source>
</evidence>
<dbReference type="SUPFAM" id="SSF48452">
    <property type="entry name" value="TPR-like"/>
    <property type="match status" value="1"/>
</dbReference>
<dbReference type="Gene3D" id="1.25.40.10">
    <property type="entry name" value="Tetratricopeptide repeat domain"/>
    <property type="match status" value="2"/>
</dbReference>
<evidence type="ECO:0000256" key="2">
    <source>
        <dbReference type="SAM" id="SignalP"/>
    </source>
</evidence>
<dbReference type="STRING" id="1391653.AKJ08_3452"/>